<gene>
    <name evidence="3" type="ORF">SAMN05192554_10565</name>
</gene>
<evidence type="ECO:0000313" key="4">
    <source>
        <dbReference type="Proteomes" id="UP000199370"/>
    </source>
</evidence>
<feature type="transmembrane region" description="Helical" evidence="1">
    <location>
        <begin position="20"/>
        <end position="39"/>
    </location>
</feature>
<dbReference type="OrthoDB" id="198557at2157"/>
<organism evidence="3 4">
    <name type="scientific">Haloarchaeobius iranensis</name>
    <dbReference type="NCBI Taxonomy" id="996166"/>
    <lineage>
        <taxon>Archaea</taxon>
        <taxon>Methanobacteriati</taxon>
        <taxon>Methanobacteriota</taxon>
        <taxon>Stenosarchaea group</taxon>
        <taxon>Halobacteria</taxon>
        <taxon>Halobacteriales</taxon>
        <taxon>Halorubellaceae</taxon>
        <taxon>Haloarchaeobius</taxon>
    </lineage>
</organism>
<name>A0A1G9UXU2_9EURY</name>
<evidence type="ECO:0000256" key="1">
    <source>
        <dbReference type="SAM" id="Phobius"/>
    </source>
</evidence>
<feature type="transmembrane region" description="Helical" evidence="1">
    <location>
        <begin position="45"/>
        <end position="67"/>
    </location>
</feature>
<keyword evidence="4" id="KW-1185">Reference proteome</keyword>
<dbReference type="RefSeq" id="WP_089732074.1">
    <property type="nucleotide sequence ID" value="NZ_FNIA01000005.1"/>
</dbReference>
<proteinExistence type="predicted"/>
<protein>
    <recommendedName>
        <fullName evidence="2">DUF8119 domain-containing protein</fullName>
    </recommendedName>
</protein>
<accession>A0A1G9UXU2</accession>
<dbReference type="Proteomes" id="UP000199370">
    <property type="component" value="Unassembled WGS sequence"/>
</dbReference>
<keyword evidence="1" id="KW-0812">Transmembrane</keyword>
<dbReference type="AlphaFoldDB" id="A0A1G9UXU2"/>
<evidence type="ECO:0000259" key="2">
    <source>
        <dbReference type="Pfam" id="PF26436"/>
    </source>
</evidence>
<dbReference type="EMBL" id="FNIA01000005">
    <property type="protein sequence ID" value="SDM64636.1"/>
    <property type="molecule type" value="Genomic_DNA"/>
</dbReference>
<sequence>MVDTASLVDHVREHRSGMAVDLAFAVVWVSVVTALFRGLGSPRWAYHLALAGGVVAYYGFFGSLAGARRRGSEP</sequence>
<dbReference type="Pfam" id="PF26436">
    <property type="entry name" value="DUF8119"/>
    <property type="match status" value="1"/>
</dbReference>
<dbReference type="STRING" id="996166.SAMN05192554_10565"/>
<keyword evidence="1" id="KW-1133">Transmembrane helix</keyword>
<dbReference type="InterPro" id="IPR058432">
    <property type="entry name" value="DUF8119"/>
</dbReference>
<evidence type="ECO:0000313" key="3">
    <source>
        <dbReference type="EMBL" id="SDM64636.1"/>
    </source>
</evidence>
<keyword evidence="1" id="KW-0472">Membrane</keyword>
<reference evidence="3 4" key="1">
    <citation type="submission" date="2016-10" db="EMBL/GenBank/DDBJ databases">
        <authorList>
            <person name="de Groot N.N."/>
        </authorList>
    </citation>
    <scope>NUCLEOTIDE SEQUENCE [LARGE SCALE GENOMIC DNA]</scope>
    <source>
        <strain evidence="4">EB21,IBRC-M 10013,KCTC 4048</strain>
    </source>
</reference>
<feature type="domain" description="DUF8119" evidence="2">
    <location>
        <begin position="2"/>
        <end position="70"/>
    </location>
</feature>